<evidence type="ECO:0000313" key="3">
    <source>
        <dbReference type="Proteomes" id="UP000664132"/>
    </source>
</evidence>
<feature type="region of interest" description="Disordered" evidence="1">
    <location>
        <begin position="1"/>
        <end position="20"/>
    </location>
</feature>
<dbReference type="OrthoDB" id="3554257at2759"/>
<feature type="compositionally biased region" description="Low complexity" evidence="1">
    <location>
        <begin position="145"/>
        <end position="162"/>
    </location>
</feature>
<reference evidence="2" key="1">
    <citation type="submission" date="2021-02" db="EMBL/GenBank/DDBJ databases">
        <title>Genome sequence Cadophora malorum strain M34.</title>
        <authorList>
            <person name="Stefanovic E."/>
            <person name="Vu D."/>
            <person name="Scully C."/>
            <person name="Dijksterhuis J."/>
            <person name="Roader J."/>
            <person name="Houbraken J."/>
        </authorList>
    </citation>
    <scope>NUCLEOTIDE SEQUENCE</scope>
    <source>
        <strain evidence="2">M34</strain>
    </source>
</reference>
<comment type="caution">
    <text evidence="2">The sequence shown here is derived from an EMBL/GenBank/DDBJ whole genome shotgun (WGS) entry which is preliminary data.</text>
</comment>
<dbReference type="Proteomes" id="UP000664132">
    <property type="component" value="Unassembled WGS sequence"/>
</dbReference>
<evidence type="ECO:0000256" key="1">
    <source>
        <dbReference type="SAM" id="MobiDB-lite"/>
    </source>
</evidence>
<dbReference type="AlphaFoldDB" id="A0A8H7W729"/>
<organism evidence="2 3">
    <name type="scientific">Cadophora malorum</name>
    <dbReference type="NCBI Taxonomy" id="108018"/>
    <lineage>
        <taxon>Eukaryota</taxon>
        <taxon>Fungi</taxon>
        <taxon>Dikarya</taxon>
        <taxon>Ascomycota</taxon>
        <taxon>Pezizomycotina</taxon>
        <taxon>Leotiomycetes</taxon>
        <taxon>Helotiales</taxon>
        <taxon>Ploettnerulaceae</taxon>
        <taxon>Cadophora</taxon>
    </lineage>
</organism>
<gene>
    <name evidence="2" type="ORF">IFR04_006921</name>
</gene>
<dbReference type="EMBL" id="JAFJYH010000094">
    <property type="protein sequence ID" value="KAG4419981.1"/>
    <property type="molecule type" value="Genomic_DNA"/>
</dbReference>
<evidence type="ECO:0000313" key="2">
    <source>
        <dbReference type="EMBL" id="KAG4419981.1"/>
    </source>
</evidence>
<feature type="region of interest" description="Disordered" evidence="1">
    <location>
        <begin position="140"/>
        <end position="163"/>
    </location>
</feature>
<name>A0A8H7W729_9HELO</name>
<protein>
    <submittedName>
        <fullName evidence="2">Uncharacterized protein</fullName>
    </submittedName>
</protein>
<accession>A0A8H7W729</accession>
<proteinExistence type="predicted"/>
<sequence>MVPTSKGGQGQDPKTGIAPSPIEAVIDVHESFEDMLSDFGKLQLESPKPIIEHQTNRDQSSEWTIADESCTTYQIGSDLVPWWEVDEQVRRAESSTIHVAIWDADKAAFDDPIEVMNHETGDLLATEEFPGLDESIVLADQASQSTTSSEWETTSPTTSPSSDETEIIYTAEPLCSGNQLPDYESVLDLGSFEQDLPTEQSTFVLEPSRELITKPDGSRFFATGMHHLTAYKPSQCSPIFHPPFGSIDMKQLKTIIVRKLTEKVPLDCITFTGHNKDSALTEPHPCLPSDRKGLKSSQWHNRTKMTPEDWHWVLTVCEDADWEDFDQMWQDFLPTITSDFLCSICDAELPRPQHRRISQLRGEC</sequence>
<keyword evidence="3" id="KW-1185">Reference proteome</keyword>